<feature type="binding site" evidence="6">
    <location>
        <position position="237"/>
    </location>
    <ligand>
        <name>AMP</name>
        <dbReference type="ChEBI" id="CHEBI:456215"/>
    </ligand>
</feature>
<evidence type="ECO:0000313" key="8">
    <source>
        <dbReference type="EMBL" id="MFD0912882.1"/>
    </source>
</evidence>
<gene>
    <name evidence="6" type="primary">nnrD</name>
    <name evidence="8" type="ORF">ACFQ1Z_04920</name>
</gene>
<proteinExistence type="inferred from homology"/>
<organism evidence="8 9">
    <name type="scientific">Methylophilus luteus</name>
    <dbReference type="NCBI Taxonomy" id="640108"/>
    <lineage>
        <taxon>Bacteria</taxon>
        <taxon>Pseudomonadati</taxon>
        <taxon>Pseudomonadota</taxon>
        <taxon>Betaproteobacteria</taxon>
        <taxon>Nitrosomonadales</taxon>
        <taxon>Methylophilaceae</taxon>
        <taxon>Methylophilus</taxon>
    </lineage>
</organism>
<dbReference type="EMBL" id="JBHTKB010000001">
    <property type="protein sequence ID" value="MFD0912882.1"/>
    <property type="molecule type" value="Genomic_DNA"/>
</dbReference>
<dbReference type="PROSITE" id="PS01050">
    <property type="entry name" value="YJEF_C_2"/>
    <property type="match status" value="1"/>
</dbReference>
<comment type="cofactor">
    <cofactor evidence="6">
        <name>Mg(2+)</name>
        <dbReference type="ChEBI" id="CHEBI:18420"/>
    </cofactor>
</comment>
<accession>A0ABW3F8W1</accession>
<dbReference type="NCBIfam" id="TIGR00196">
    <property type="entry name" value="yjeF_cterm"/>
    <property type="match status" value="1"/>
</dbReference>
<comment type="catalytic activity">
    <reaction evidence="6">
        <text>(6S)-NADHX + ADP = AMP + phosphate + NADH + H(+)</text>
        <dbReference type="Rhea" id="RHEA:32223"/>
        <dbReference type="ChEBI" id="CHEBI:15378"/>
        <dbReference type="ChEBI" id="CHEBI:43474"/>
        <dbReference type="ChEBI" id="CHEBI:57945"/>
        <dbReference type="ChEBI" id="CHEBI:64074"/>
        <dbReference type="ChEBI" id="CHEBI:456215"/>
        <dbReference type="ChEBI" id="CHEBI:456216"/>
        <dbReference type="EC" id="4.2.1.136"/>
    </reaction>
</comment>
<evidence type="ECO:0000256" key="1">
    <source>
        <dbReference type="ARBA" id="ARBA00022741"/>
    </source>
</evidence>
<evidence type="ECO:0000256" key="5">
    <source>
        <dbReference type="ARBA" id="ARBA00023239"/>
    </source>
</evidence>
<keyword evidence="4 6" id="KW-0520">NAD</keyword>
<dbReference type="EC" id="4.2.1.136" evidence="6"/>
<sequence length="294" mass="30635">MHTLANPHRQAYNQAMSHYQSNSPALWEALLPSPHSNSHKYSRGYVLIQGGYPVTGAARLAALAAARSGAGITAIAVPAAALAIYASQLLSIMAKPYASTLDLYALIHDPRIGAFLIGPGAGASKETRETTLTMLQTAKPVVIDADALTAFARKSDSLKKAILGQCVLTPHDGEFEKLFGLQPADQLPERIAQALVAARQTNAIILLKGANTIIAAPDERVIVNERAPATLATAGAGDVLAGLITGLLAQGMPAFEAAAAAVWLHSTAAELHGIGLIAEDLPGLIPAAWRQLTP</sequence>
<dbReference type="InterPro" id="IPR017953">
    <property type="entry name" value="Carbohydrate_kinase_pred_CS"/>
</dbReference>
<protein>
    <recommendedName>
        <fullName evidence="6">ADP-dependent (S)-NAD(P)H-hydrate dehydratase</fullName>
        <ecNumber evidence="6">4.2.1.136</ecNumber>
    </recommendedName>
    <alternativeName>
        <fullName evidence="6">ADP-dependent NAD(P)HX dehydratase</fullName>
    </alternativeName>
</protein>
<feature type="binding site" evidence="6">
    <location>
        <position position="171"/>
    </location>
    <ligand>
        <name>(6S)-NADPHX</name>
        <dbReference type="ChEBI" id="CHEBI:64076"/>
    </ligand>
</feature>
<keyword evidence="3 6" id="KW-0521">NADP</keyword>
<evidence type="ECO:0000313" key="9">
    <source>
        <dbReference type="Proteomes" id="UP001597128"/>
    </source>
</evidence>
<comment type="function">
    <text evidence="6">Catalyzes the dehydration of the S-form of NAD(P)HX at the expense of ADP, which is converted to AMP. Together with NAD(P)HX epimerase, which catalyzes the epimerization of the S- and R-forms, the enzyme allows the repair of both epimers of NAD(P)HX, a damaged form of NAD(P)H that is a result of enzymatic or heat-dependent hydration.</text>
</comment>
<dbReference type="PANTHER" id="PTHR12592:SF0">
    <property type="entry name" value="ATP-DEPENDENT (S)-NAD(P)H-HYDRATE DEHYDRATASE"/>
    <property type="match status" value="1"/>
</dbReference>
<dbReference type="Gene3D" id="3.40.1190.20">
    <property type="match status" value="1"/>
</dbReference>
<dbReference type="PANTHER" id="PTHR12592">
    <property type="entry name" value="ATP-DEPENDENT (S)-NAD(P)H-HYDRATE DEHYDRATASE FAMILY MEMBER"/>
    <property type="match status" value="1"/>
</dbReference>
<dbReference type="SUPFAM" id="SSF53613">
    <property type="entry name" value="Ribokinase-like"/>
    <property type="match status" value="1"/>
</dbReference>
<dbReference type="Proteomes" id="UP001597128">
    <property type="component" value="Unassembled WGS sequence"/>
</dbReference>
<dbReference type="CDD" id="cd01171">
    <property type="entry name" value="YXKO-related"/>
    <property type="match status" value="1"/>
</dbReference>
<comment type="subunit">
    <text evidence="6">Homotetramer.</text>
</comment>
<reference evidence="9" key="1">
    <citation type="journal article" date="2019" name="Int. J. Syst. Evol. Microbiol.">
        <title>The Global Catalogue of Microorganisms (GCM) 10K type strain sequencing project: providing services to taxonomists for standard genome sequencing and annotation.</title>
        <authorList>
            <consortium name="The Broad Institute Genomics Platform"/>
            <consortium name="The Broad Institute Genome Sequencing Center for Infectious Disease"/>
            <person name="Wu L."/>
            <person name="Ma J."/>
        </authorList>
    </citation>
    <scope>NUCLEOTIDE SEQUENCE [LARGE SCALE GENOMIC DNA]</scope>
    <source>
        <strain evidence="9">CCUG 58412</strain>
    </source>
</reference>
<dbReference type="InterPro" id="IPR029056">
    <property type="entry name" value="Ribokinase-like"/>
</dbReference>
<dbReference type="HAMAP" id="MF_01965">
    <property type="entry name" value="NADHX_dehydratase"/>
    <property type="match status" value="1"/>
</dbReference>
<dbReference type="PROSITE" id="PS51383">
    <property type="entry name" value="YJEF_C_3"/>
    <property type="match status" value="1"/>
</dbReference>
<evidence type="ECO:0000256" key="6">
    <source>
        <dbReference type="HAMAP-Rule" id="MF_01965"/>
    </source>
</evidence>
<keyword evidence="5 6" id="KW-0456">Lyase</keyword>
<keyword evidence="1 6" id="KW-0547">Nucleotide-binding</keyword>
<keyword evidence="9" id="KW-1185">Reference proteome</keyword>
<evidence type="ECO:0000259" key="7">
    <source>
        <dbReference type="PROSITE" id="PS51383"/>
    </source>
</evidence>
<evidence type="ECO:0000256" key="4">
    <source>
        <dbReference type="ARBA" id="ARBA00023027"/>
    </source>
</evidence>
<comment type="similarity">
    <text evidence="6">Belongs to the NnrD/CARKD family.</text>
</comment>
<evidence type="ECO:0000256" key="3">
    <source>
        <dbReference type="ARBA" id="ARBA00022857"/>
    </source>
</evidence>
<name>A0ABW3F8W1_9PROT</name>
<keyword evidence="2 6" id="KW-0067">ATP-binding</keyword>
<evidence type="ECO:0000256" key="2">
    <source>
        <dbReference type="ARBA" id="ARBA00022840"/>
    </source>
</evidence>
<comment type="catalytic activity">
    <reaction evidence="6">
        <text>(6S)-NADPHX + ADP = AMP + phosphate + NADPH + H(+)</text>
        <dbReference type="Rhea" id="RHEA:32235"/>
        <dbReference type="ChEBI" id="CHEBI:15378"/>
        <dbReference type="ChEBI" id="CHEBI:43474"/>
        <dbReference type="ChEBI" id="CHEBI:57783"/>
        <dbReference type="ChEBI" id="CHEBI:64076"/>
        <dbReference type="ChEBI" id="CHEBI:456215"/>
        <dbReference type="ChEBI" id="CHEBI:456216"/>
        <dbReference type="EC" id="4.2.1.136"/>
    </reaction>
</comment>
<dbReference type="Pfam" id="PF01256">
    <property type="entry name" value="Carb_kinase"/>
    <property type="match status" value="1"/>
</dbReference>
<feature type="binding site" evidence="6">
    <location>
        <position position="120"/>
    </location>
    <ligand>
        <name>(6S)-NADPHX</name>
        <dbReference type="ChEBI" id="CHEBI:64076"/>
    </ligand>
</feature>
<feature type="domain" description="YjeF C-terminal" evidence="7">
    <location>
        <begin position="23"/>
        <end position="292"/>
    </location>
</feature>
<dbReference type="InterPro" id="IPR000631">
    <property type="entry name" value="CARKD"/>
</dbReference>
<comment type="caution">
    <text evidence="8">The sequence shown here is derived from an EMBL/GenBank/DDBJ whole genome shotgun (WGS) entry which is preliminary data.</text>
</comment>
<feature type="binding site" evidence="6">
    <location>
        <begin position="208"/>
        <end position="212"/>
    </location>
    <ligand>
        <name>AMP</name>
        <dbReference type="ChEBI" id="CHEBI:456215"/>
    </ligand>
</feature>
<feature type="binding site" evidence="6">
    <location>
        <position position="57"/>
    </location>
    <ligand>
        <name>(6S)-NADPHX</name>
        <dbReference type="ChEBI" id="CHEBI:64076"/>
    </ligand>
</feature>
<feature type="binding site" evidence="6">
    <location>
        <position position="238"/>
    </location>
    <ligand>
        <name>(6S)-NADPHX</name>
        <dbReference type="ChEBI" id="CHEBI:64076"/>
    </ligand>
</feature>